<dbReference type="HOGENOM" id="CLU_2971189_0_0_9"/>
<comment type="caution">
    <text evidence="2">The sequence shown here is derived from an EMBL/GenBank/DDBJ whole genome shotgun (WGS) entry which is preliminary data.</text>
</comment>
<dbReference type="EMBL" id="ACCJ01000433">
    <property type="protein sequence ID" value="EEG52726.1"/>
    <property type="molecule type" value="Genomic_DNA"/>
</dbReference>
<feature type="transmembrane region" description="Helical" evidence="1">
    <location>
        <begin position="12"/>
        <end position="33"/>
    </location>
</feature>
<evidence type="ECO:0000256" key="1">
    <source>
        <dbReference type="SAM" id="Phobius"/>
    </source>
</evidence>
<reference evidence="2 3" key="1">
    <citation type="submission" date="2009-02" db="EMBL/GenBank/DDBJ databases">
        <title>Draft genome sequence of Clostridium asparagiforme (DSM 15981).</title>
        <authorList>
            <person name="Sudarsanam P."/>
            <person name="Ley R."/>
            <person name="Guruge J."/>
            <person name="Turnbaugh P.J."/>
            <person name="Mahowald M."/>
            <person name="Liep D."/>
            <person name="Gordon J."/>
        </authorList>
    </citation>
    <scope>NUCLEOTIDE SEQUENCE [LARGE SCALE GENOMIC DNA]</scope>
    <source>
        <strain evidence="2 3">DSM 15981</strain>
    </source>
</reference>
<keyword evidence="1" id="KW-1133">Transmembrane helix</keyword>
<name>C0D7F1_9FIRM</name>
<keyword evidence="3" id="KW-1185">Reference proteome</keyword>
<sequence>MSARKCKQLISFQYFMLLFITLFVRLGTIRVPFYPLQDGFSLSKTTDFIGLSGWKNIL</sequence>
<keyword evidence="1" id="KW-0812">Transmembrane</keyword>
<protein>
    <submittedName>
        <fullName evidence="2">Uncharacterized protein</fullName>
    </submittedName>
</protein>
<keyword evidence="1" id="KW-0472">Membrane</keyword>
<dbReference type="Proteomes" id="UP000004756">
    <property type="component" value="Unassembled WGS sequence"/>
</dbReference>
<evidence type="ECO:0000313" key="2">
    <source>
        <dbReference type="EMBL" id="EEG52726.1"/>
    </source>
</evidence>
<proteinExistence type="predicted"/>
<evidence type="ECO:0000313" key="3">
    <source>
        <dbReference type="Proteomes" id="UP000004756"/>
    </source>
</evidence>
<dbReference type="AlphaFoldDB" id="C0D7F1"/>
<gene>
    <name evidence="2" type="ORF">CLOSTASPAR_05198</name>
</gene>
<organism evidence="2 3">
    <name type="scientific">[Clostridium] asparagiforme DSM 15981</name>
    <dbReference type="NCBI Taxonomy" id="518636"/>
    <lineage>
        <taxon>Bacteria</taxon>
        <taxon>Bacillati</taxon>
        <taxon>Bacillota</taxon>
        <taxon>Clostridia</taxon>
        <taxon>Lachnospirales</taxon>
        <taxon>Lachnospiraceae</taxon>
        <taxon>Enterocloster</taxon>
    </lineage>
</organism>
<accession>C0D7F1</accession>